<sequence length="67" mass="7871">MSHNQSPGEHGVWCWYCCLRCKHDGGVVLPHSRFPRSTEPTLYHPNASWLCMLHQWRVPDAVEYEHP</sequence>
<reference evidence="1" key="1">
    <citation type="submission" date="2014-09" db="EMBL/GenBank/DDBJ databases">
        <authorList>
            <person name="Magalhaes I.L.F."/>
            <person name="Oliveira U."/>
            <person name="Santos F.R."/>
            <person name="Vidigal T.H.D.A."/>
            <person name="Brescovit A.D."/>
            <person name="Santos A.J."/>
        </authorList>
    </citation>
    <scope>NUCLEOTIDE SEQUENCE</scope>
    <source>
        <tissue evidence="1">Shoot tissue taken approximately 20 cm above the soil surface</tissue>
    </source>
</reference>
<organism evidence="1">
    <name type="scientific">Arundo donax</name>
    <name type="common">Giant reed</name>
    <name type="synonym">Donax arundinaceus</name>
    <dbReference type="NCBI Taxonomy" id="35708"/>
    <lineage>
        <taxon>Eukaryota</taxon>
        <taxon>Viridiplantae</taxon>
        <taxon>Streptophyta</taxon>
        <taxon>Embryophyta</taxon>
        <taxon>Tracheophyta</taxon>
        <taxon>Spermatophyta</taxon>
        <taxon>Magnoliopsida</taxon>
        <taxon>Liliopsida</taxon>
        <taxon>Poales</taxon>
        <taxon>Poaceae</taxon>
        <taxon>PACMAD clade</taxon>
        <taxon>Arundinoideae</taxon>
        <taxon>Arundineae</taxon>
        <taxon>Arundo</taxon>
    </lineage>
</organism>
<dbReference type="EMBL" id="GBRH01278261">
    <property type="protein sequence ID" value="JAD19634.1"/>
    <property type="molecule type" value="Transcribed_RNA"/>
</dbReference>
<accession>A0A0A8Y0J0</accession>
<proteinExistence type="predicted"/>
<reference evidence="1" key="2">
    <citation type="journal article" date="2015" name="Data Brief">
        <title>Shoot transcriptome of the giant reed, Arundo donax.</title>
        <authorList>
            <person name="Barrero R.A."/>
            <person name="Guerrero F.D."/>
            <person name="Moolhuijzen P."/>
            <person name="Goolsby J.A."/>
            <person name="Tidwell J."/>
            <person name="Bellgard S.E."/>
            <person name="Bellgard M.I."/>
        </authorList>
    </citation>
    <scope>NUCLEOTIDE SEQUENCE</scope>
    <source>
        <tissue evidence="1">Shoot tissue taken approximately 20 cm above the soil surface</tissue>
    </source>
</reference>
<name>A0A0A8Y0J0_ARUDO</name>
<protein>
    <submittedName>
        <fullName evidence="1">Uncharacterized protein</fullName>
    </submittedName>
</protein>
<evidence type="ECO:0000313" key="1">
    <source>
        <dbReference type="EMBL" id="JAD19634.1"/>
    </source>
</evidence>
<dbReference type="AlphaFoldDB" id="A0A0A8Y0J0"/>